<dbReference type="EMBL" id="SRMA01027567">
    <property type="protein sequence ID" value="TRY53612.1"/>
    <property type="molecule type" value="Genomic_DNA"/>
</dbReference>
<feature type="transmembrane region" description="Helical" evidence="2">
    <location>
        <begin position="6"/>
        <end position="26"/>
    </location>
</feature>
<organism evidence="3 4">
    <name type="scientific">Danionella cerebrum</name>
    <dbReference type="NCBI Taxonomy" id="2873325"/>
    <lineage>
        <taxon>Eukaryota</taxon>
        <taxon>Metazoa</taxon>
        <taxon>Chordata</taxon>
        <taxon>Craniata</taxon>
        <taxon>Vertebrata</taxon>
        <taxon>Euteleostomi</taxon>
        <taxon>Actinopterygii</taxon>
        <taxon>Neopterygii</taxon>
        <taxon>Teleostei</taxon>
        <taxon>Ostariophysi</taxon>
        <taxon>Cypriniformes</taxon>
        <taxon>Danionidae</taxon>
        <taxon>Danioninae</taxon>
        <taxon>Danionella</taxon>
    </lineage>
</organism>
<proteinExistence type="predicted"/>
<evidence type="ECO:0000313" key="4">
    <source>
        <dbReference type="Proteomes" id="UP000316079"/>
    </source>
</evidence>
<evidence type="ECO:0000313" key="3">
    <source>
        <dbReference type="EMBL" id="TRY53612.1"/>
    </source>
</evidence>
<keyword evidence="2" id="KW-0472">Membrane</keyword>
<keyword evidence="2" id="KW-0812">Transmembrane</keyword>
<evidence type="ECO:0000256" key="1">
    <source>
        <dbReference type="SAM" id="MobiDB-lite"/>
    </source>
</evidence>
<name>A0A553MKB4_9TELE</name>
<feature type="region of interest" description="Disordered" evidence="1">
    <location>
        <begin position="104"/>
        <end position="131"/>
    </location>
</feature>
<reference evidence="3 4" key="1">
    <citation type="journal article" date="2019" name="Sci. Data">
        <title>Hybrid genome assembly and annotation of Danionella translucida.</title>
        <authorList>
            <person name="Kadobianskyi M."/>
            <person name="Schulze L."/>
            <person name="Schuelke M."/>
            <person name="Judkewitz B."/>
        </authorList>
    </citation>
    <scope>NUCLEOTIDE SEQUENCE [LARGE SCALE GENOMIC DNA]</scope>
    <source>
        <strain evidence="3 4">Bolton</strain>
    </source>
</reference>
<dbReference type="Proteomes" id="UP000316079">
    <property type="component" value="Unassembled WGS sequence"/>
</dbReference>
<keyword evidence="2" id="KW-1133">Transmembrane helix</keyword>
<feature type="region of interest" description="Disordered" evidence="1">
    <location>
        <begin position="63"/>
        <end position="83"/>
    </location>
</feature>
<gene>
    <name evidence="3" type="ORF">DNTS_017568</name>
</gene>
<protein>
    <submittedName>
        <fullName evidence="3">Uncharacterized protein</fullName>
    </submittedName>
</protein>
<keyword evidence="4" id="KW-1185">Reference proteome</keyword>
<comment type="caution">
    <text evidence="3">The sequence shown here is derived from an EMBL/GenBank/DDBJ whole genome shotgun (WGS) entry which is preliminary data.</text>
</comment>
<evidence type="ECO:0000256" key="2">
    <source>
        <dbReference type="SAM" id="Phobius"/>
    </source>
</evidence>
<accession>A0A553MKB4</accession>
<dbReference type="AlphaFoldDB" id="A0A553MKB4"/>
<sequence length="131" mass="14840">MADYIFYYLQTFLIPMLVLMVSLCMLRYCCKHCRKDPLSNSNLDLSNSQHIYVIPNPIHFREEDGGGRGEEQVTCEDSDFTPPPYELVCPPPSYAEASLKLDISGDSEMDVPPPPYSPPLNVTPESSFHQH</sequence>